<dbReference type="Pfam" id="PF01458">
    <property type="entry name" value="SUFBD_core"/>
    <property type="match status" value="1"/>
</dbReference>
<feature type="domain" description="SUF system FeS cluster assembly SufBD core" evidence="2">
    <location>
        <begin position="165"/>
        <end position="390"/>
    </location>
</feature>
<dbReference type="InterPro" id="IPR055346">
    <property type="entry name" value="Fe-S_cluster_assembly_SufBD"/>
</dbReference>
<comment type="similarity">
    <text evidence="1">Belongs to the iron-sulfur cluster assembly SufBD family.</text>
</comment>
<dbReference type="InterPro" id="IPR011542">
    <property type="entry name" value="SUF_FeS_clus_asmbl_SufD"/>
</dbReference>
<proteinExistence type="inferred from homology"/>
<reference evidence="4" key="1">
    <citation type="submission" date="2006-10" db="EMBL/GenBank/DDBJ databases">
        <title>Complete sequence of Solibacter usitatus Ellin6076.</title>
        <authorList>
            <consortium name="US DOE Joint Genome Institute"/>
            <person name="Copeland A."/>
            <person name="Lucas S."/>
            <person name="Lapidus A."/>
            <person name="Barry K."/>
            <person name="Detter J.C."/>
            <person name="Glavina del Rio T."/>
            <person name="Hammon N."/>
            <person name="Israni S."/>
            <person name="Dalin E."/>
            <person name="Tice H."/>
            <person name="Pitluck S."/>
            <person name="Thompson L.S."/>
            <person name="Brettin T."/>
            <person name="Bruce D."/>
            <person name="Han C."/>
            <person name="Tapia R."/>
            <person name="Gilna P."/>
            <person name="Schmutz J."/>
            <person name="Larimer F."/>
            <person name="Land M."/>
            <person name="Hauser L."/>
            <person name="Kyrpides N."/>
            <person name="Mikhailova N."/>
            <person name="Janssen P.H."/>
            <person name="Kuske C.R."/>
            <person name="Richardson P."/>
        </authorList>
    </citation>
    <scope>NUCLEOTIDE SEQUENCE</scope>
    <source>
        <strain evidence="4">Ellin6076</strain>
    </source>
</reference>
<dbReference type="GO" id="GO:0016226">
    <property type="term" value="P:iron-sulfur cluster assembly"/>
    <property type="evidence" value="ECO:0007669"/>
    <property type="project" value="InterPro"/>
</dbReference>
<feature type="domain" description="SUF system FeS cluster assembly SufBD N-terminal" evidence="3">
    <location>
        <begin position="95"/>
        <end position="153"/>
    </location>
</feature>
<protein>
    <submittedName>
        <fullName evidence="4">Iron-regulated ABC transporter permease protein SufD</fullName>
    </submittedName>
</protein>
<dbReference type="KEGG" id="sus:Acid_7701"/>
<dbReference type="PANTHER" id="PTHR43575:SF1">
    <property type="entry name" value="PROTEIN ABCI7, CHLOROPLASTIC"/>
    <property type="match status" value="1"/>
</dbReference>
<dbReference type="InterPro" id="IPR037284">
    <property type="entry name" value="SUF_FeS_clus_asmbl_SufBD_sf"/>
</dbReference>
<dbReference type="Pfam" id="PF19295">
    <property type="entry name" value="SufBD_N"/>
    <property type="match status" value="1"/>
</dbReference>
<sequence length="420" mass="45690">MTAVSEQTGAWLEQFTNQPAAPAWLQPLRDNAFRRFAELGFPTIHNEEWRFTNIAPIARTKFAPGRTGEVATKLAKGPIQLVFANGHLLTRPETLPAGLQAGGFADDPAAIEKHLGKYASFDENAFVALNTAMTQDGALIRVARGAVIAEPIELFYLTSTAATPIATHPRALILIGENAQCSIVERYQGAGEGAYFTNAVTEIVVGEGAVVDHYKVQQETLAAYHVSTIQAELGRSSVFASHSIALGGALVRNDANCTLSEGSEGTLNGLYIVNGTQHVDNHTAIDHRQPHANSHELYKGILDGKSHAVFNGKIFVRKDAQKTDSKQTNKNLVLSDDAVVDTKPELQILADDVRCTHGATIGQLDAESLFYLQSRGIGKEDARNLLVFAFAQDVVDRIKVQSLRDSLEKILFEKFHEHAE</sequence>
<dbReference type="eggNOG" id="COG0719">
    <property type="taxonomic scope" value="Bacteria"/>
</dbReference>
<dbReference type="SUPFAM" id="SSF101960">
    <property type="entry name" value="Stabilizer of iron transporter SufD"/>
    <property type="match status" value="1"/>
</dbReference>
<dbReference type="PANTHER" id="PTHR43575">
    <property type="entry name" value="PROTEIN ABCI7, CHLOROPLASTIC"/>
    <property type="match status" value="1"/>
</dbReference>
<dbReference type="STRING" id="234267.Acid_7701"/>
<dbReference type="OrthoDB" id="9803529at2"/>
<evidence type="ECO:0000259" key="3">
    <source>
        <dbReference type="Pfam" id="PF19295"/>
    </source>
</evidence>
<dbReference type="InParanoid" id="Q01P20"/>
<gene>
    <name evidence="4" type="ordered locus">Acid_7701</name>
</gene>
<evidence type="ECO:0000259" key="2">
    <source>
        <dbReference type="Pfam" id="PF01458"/>
    </source>
</evidence>
<dbReference type="AlphaFoldDB" id="Q01P20"/>
<evidence type="ECO:0000256" key="1">
    <source>
        <dbReference type="ARBA" id="ARBA00043967"/>
    </source>
</evidence>
<organism evidence="4">
    <name type="scientific">Solibacter usitatus (strain Ellin6076)</name>
    <dbReference type="NCBI Taxonomy" id="234267"/>
    <lineage>
        <taxon>Bacteria</taxon>
        <taxon>Pseudomonadati</taxon>
        <taxon>Acidobacteriota</taxon>
        <taxon>Terriglobia</taxon>
        <taxon>Bryobacterales</taxon>
        <taxon>Solibacteraceae</taxon>
        <taxon>Candidatus Solibacter</taxon>
    </lineage>
</organism>
<accession>Q01P20</accession>
<evidence type="ECO:0000313" key="4">
    <source>
        <dbReference type="EMBL" id="ABJ88600.1"/>
    </source>
</evidence>
<dbReference type="NCBIfam" id="TIGR01981">
    <property type="entry name" value="sufD"/>
    <property type="match status" value="1"/>
</dbReference>
<dbReference type="EMBL" id="CP000473">
    <property type="protein sequence ID" value="ABJ88600.1"/>
    <property type="molecule type" value="Genomic_DNA"/>
</dbReference>
<name>Q01P20_SOLUE</name>
<dbReference type="InterPro" id="IPR000825">
    <property type="entry name" value="SUF_FeS_clus_asmbl_SufBD_core"/>
</dbReference>
<dbReference type="FunCoup" id="Q01P20">
    <property type="interactions" value="407"/>
</dbReference>
<dbReference type="InterPro" id="IPR045595">
    <property type="entry name" value="SufBD_N"/>
</dbReference>
<dbReference type="HOGENOM" id="CLU_026231_5_2_0"/>